<dbReference type="EMBL" id="JAOVQO010000018">
    <property type="protein sequence ID" value="MCU9849783.1"/>
    <property type="molecule type" value="Genomic_DNA"/>
</dbReference>
<evidence type="ECO:0000313" key="3">
    <source>
        <dbReference type="Proteomes" id="UP001209535"/>
    </source>
</evidence>
<organism evidence="2 3">
    <name type="scientific">Albidovulum salinarum</name>
    <dbReference type="NCBI Taxonomy" id="2984153"/>
    <lineage>
        <taxon>Bacteria</taxon>
        <taxon>Pseudomonadati</taxon>
        <taxon>Pseudomonadota</taxon>
        <taxon>Alphaproteobacteria</taxon>
        <taxon>Rhodobacterales</taxon>
        <taxon>Paracoccaceae</taxon>
        <taxon>Albidovulum</taxon>
    </lineage>
</organism>
<dbReference type="RefSeq" id="WP_263338967.1">
    <property type="nucleotide sequence ID" value="NZ_JAOVQO010000018.1"/>
</dbReference>
<evidence type="ECO:0000256" key="1">
    <source>
        <dbReference type="SAM" id="Phobius"/>
    </source>
</evidence>
<keyword evidence="3" id="KW-1185">Reference proteome</keyword>
<sequence length="123" mass="13789">MRDATVHEKAGRIADLLEDRLRIRGDGLAEKLRRGGRGLSRKLRRDAGYLARAAEEDQVPKLRVRLDHERIAAAYHRCRRELEPIGAGLRRKALFLDILTGIATGLLVTALVVAALLSWRGFL</sequence>
<protein>
    <submittedName>
        <fullName evidence="2">Uncharacterized protein</fullName>
    </submittedName>
</protein>
<keyword evidence="1" id="KW-1133">Transmembrane helix</keyword>
<feature type="transmembrane region" description="Helical" evidence="1">
    <location>
        <begin position="94"/>
        <end position="119"/>
    </location>
</feature>
<evidence type="ECO:0000313" key="2">
    <source>
        <dbReference type="EMBL" id="MCU9849783.1"/>
    </source>
</evidence>
<dbReference type="Proteomes" id="UP001209535">
    <property type="component" value="Unassembled WGS sequence"/>
</dbReference>
<keyword evidence="1" id="KW-0812">Transmembrane</keyword>
<comment type="caution">
    <text evidence="2">The sequence shown here is derived from an EMBL/GenBank/DDBJ whole genome shotgun (WGS) entry which is preliminary data.</text>
</comment>
<proteinExistence type="predicted"/>
<reference evidence="2 3" key="1">
    <citation type="submission" date="2022-10" db="EMBL/GenBank/DDBJ databases">
        <title>Defluviimonas sp. nov., isolated from ocean surface sediments.</title>
        <authorList>
            <person name="He W."/>
            <person name="Wang L."/>
            <person name="Zhang D.-F."/>
        </authorList>
    </citation>
    <scope>NUCLEOTIDE SEQUENCE [LARGE SCALE GENOMIC DNA]</scope>
    <source>
        <strain evidence="2 3">WL0024</strain>
    </source>
</reference>
<gene>
    <name evidence="2" type="ORF">OEZ60_17435</name>
</gene>
<name>A0ABT2X751_9RHOB</name>
<keyword evidence="1" id="KW-0472">Membrane</keyword>
<accession>A0ABT2X751</accession>